<feature type="binding site" evidence="3">
    <location>
        <begin position="180"/>
        <end position="182"/>
    </location>
    <ligand>
        <name>S-adenosyl-L-methionine</name>
        <dbReference type="ChEBI" id="CHEBI:59789"/>
    </ligand>
</feature>
<dbReference type="GO" id="GO:0008616">
    <property type="term" value="P:tRNA queuosine(34) biosynthetic process"/>
    <property type="evidence" value="ECO:0007669"/>
    <property type="project" value="UniProtKB-UniRule"/>
</dbReference>
<comment type="subunit">
    <text evidence="3">Homodimer.</text>
</comment>
<dbReference type="AlphaFoldDB" id="A0A0C5V0I1"/>
<keyword evidence="5" id="KW-1185">Reference proteome</keyword>
<feature type="binding site" evidence="3">
    <location>
        <position position="122"/>
    </location>
    <ligand>
        <name>S-adenosyl-L-methionine</name>
        <dbReference type="ChEBI" id="CHEBI:59789"/>
    </ligand>
</feature>
<dbReference type="GO" id="GO:1904047">
    <property type="term" value="F:S-adenosyl-L-methionine binding"/>
    <property type="evidence" value="ECO:0007669"/>
    <property type="project" value="UniProtKB-UniRule"/>
</dbReference>
<dbReference type="STRING" id="1445510.YC6258_01025"/>
<keyword evidence="1 3" id="KW-0004">4Fe-4S</keyword>
<dbReference type="PANTHER" id="PTHR42836:SF1">
    <property type="entry name" value="7-CARBOXY-7-DEAZAGUANINE SYNTHASE"/>
    <property type="match status" value="1"/>
</dbReference>
<dbReference type="KEGG" id="gsn:YC6258_01025"/>
<evidence type="ECO:0000256" key="1">
    <source>
        <dbReference type="ARBA" id="ARBA00022485"/>
    </source>
</evidence>
<comment type="caution">
    <text evidence="3">Lacks conserved residue(s) required for the propagation of feature annotation.</text>
</comment>
<evidence type="ECO:0000313" key="5">
    <source>
        <dbReference type="Proteomes" id="UP000032266"/>
    </source>
</evidence>
<keyword evidence="2 3" id="KW-0456">Lyase</keyword>
<feature type="binding site" evidence="3">
    <location>
        <begin position="12"/>
        <end position="14"/>
    </location>
    <ligand>
        <name>substrate</name>
    </ligand>
</feature>
<feature type="binding site" evidence="3">
    <location>
        <position position="74"/>
    </location>
    <ligand>
        <name>Mg(2+)</name>
        <dbReference type="ChEBI" id="CHEBI:18420"/>
    </ligand>
</feature>
<dbReference type="GO" id="GO:0051539">
    <property type="term" value="F:4 iron, 4 sulfur cluster binding"/>
    <property type="evidence" value="ECO:0007669"/>
    <property type="project" value="UniProtKB-UniRule"/>
</dbReference>
<keyword evidence="3" id="KW-0479">Metal-binding</keyword>
<comment type="catalytic activity">
    <reaction evidence="3">
        <text>6-carboxy-5,6,7,8-tetrahydropterin + H(+) = 7-carboxy-7-carbaguanine + NH4(+)</text>
        <dbReference type="Rhea" id="RHEA:27974"/>
        <dbReference type="ChEBI" id="CHEBI:15378"/>
        <dbReference type="ChEBI" id="CHEBI:28938"/>
        <dbReference type="ChEBI" id="CHEBI:61032"/>
        <dbReference type="ChEBI" id="CHEBI:61036"/>
        <dbReference type="EC" id="4.3.99.3"/>
    </reaction>
</comment>
<dbReference type="HOGENOM" id="CLU_066739_1_0_6"/>
<dbReference type="EC" id="4.3.99.3" evidence="3"/>
<comment type="cofactor">
    <cofactor evidence="3">
        <name>Mg(2+)</name>
        <dbReference type="ChEBI" id="CHEBI:18420"/>
    </cofactor>
</comment>
<feature type="binding site" evidence="3">
    <location>
        <position position="120"/>
    </location>
    <ligand>
        <name>substrate</name>
    </ligand>
</feature>
<feature type="binding site" evidence="3">
    <location>
        <position position="35"/>
    </location>
    <ligand>
        <name>[4Fe-4S] cluster</name>
        <dbReference type="ChEBI" id="CHEBI:49883"/>
        <note>4Fe-4S-S-AdoMet</note>
    </ligand>
</feature>
<sequence length="290" mass="33492">MKYQWSEIFLSIEGEAKWSGHPTVYIRFTRCNFSCKGFNNPDNIEPASERALGFSPQHINTISEIPEISIGCDSIYSWHKDFRHLWHQGDEHVLAAEVTKVLPSYGWKSNTGQEVILSLTGGEPTLHAKTIPHLLSTPEFNQVKHVLIETNCSVPLSETFITALDDWALNRKGRITWSNSPKLKASGEPFDKAIRPEIALMQRRVTQDRCIQYFKFVCRNDDDFQEVQYVMEQYYRAGIPRNVEVYIMPMACTEQQQKKVMQDVAMKCLEYGFIYCHRIQNTVFENAIGK</sequence>
<comment type="cofactor">
    <cofactor evidence="3">
        <name>S-adenosyl-L-methionine</name>
        <dbReference type="ChEBI" id="CHEBI:59789"/>
    </cofactor>
    <text evidence="3">Binds 1 S-adenosyl-L-methionine per subunit.</text>
</comment>
<comment type="function">
    <text evidence="3">Catalyzes the complex heterocyclic radical-mediated conversion of 6-carboxy-5,6,7,8-tetrahydropterin (CPH4) to 7-carboxy-7-deazaguanine (CDG), a step common to the biosynthetic pathways of all 7-deazapurine-containing compounds.</text>
</comment>
<keyword evidence="3" id="KW-0949">S-adenosyl-L-methionine</keyword>
<protein>
    <recommendedName>
        <fullName evidence="3">7-carboxy-7-deazaguanine synthase</fullName>
        <shortName evidence="3">CDG synthase</shortName>
        <ecNumber evidence="3">4.3.99.3</ecNumber>
    </recommendedName>
    <alternativeName>
        <fullName evidence="3">Queuosine biosynthesis protein QueE</fullName>
    </alternativeName>
</protein>
<name>A0A0C5V0I1_9GAMM</name>
<dbReference type="Gene3D" id="3.20.20.70">
    <property type="entry name" value="Aldolase class I"/>
    <property type="match status" value="1"/>
</dbReference>
<dbReference type="HAMAP" id="MF_00917">
    <property type="entry name" value="QueE"/>
    <property type="match status" value="1"/>
</dbReference>
<dbReference type="Proteomes" id="UP000032266">
    <property type="component" value="Chromosome"/>
</dbReference>
<comment type="pathway">
    <text evidence="3">Purine metabolism; 7-cyano-7-deazaguanine biosynthesis.</text>
</comment>
<dbReference type="EMBL" id="CP007142">
    <property type="protein sequence ID" value="AJQ93075.1"/>
    <property type="molecule type" value="Genomic_DNA"/>
</dbReference>
<comment type="cofactor">
    <cofactor evidence="3">
        <name>[4Fe-4S] cluster</name>
        <dbReference type="ChEBI" id="CHEBI:49883"/>
    </cofactor>
    <text evidence="3">Binds 1 [4Fe-4S] cluster. The cluster is coordinated with 3 cysteines and an exchangeable S-adenosyl-L-methionine.</text>
</comment>
<keyword evidence="3" id="KW-0411">Iron-sulfur</keyword>
<dbReference type="InterPro" id="IPR013785">
    <property type="entry name" value="Aldolase_TIM"/>
</dbReference>
<dbReference type="InterPro" id="IPR024924">
    <property type="entry name" value="7-CO-7-deazaguanine_synth-like"/>
</dbReference>
<dbReference type="GO" id="GO:0000287">
    <property type="term" value="F:magnesium ion binding"/>
    <property type="evidence" value="ECO:0007669"/>
    <property type="project" value="UniProtKB-UniRule"/>
</dbReference>
<keyword evidence="3" id="KW-0460">Magnesium</keyword>
<proteinExistence type="inferred from homology"/>
<keyword evidence="3" id="KW-0671">Queuosine biosynthesis</keyword>
<dbReference type="GO" id="GO:0016840">
    <property type="term" value="F:carbon-nitrogen lyase activity"/>
    <property type="evidence" value="ECO:0007669"/>
    <property type="project" value="UniProtKB-UniRule"/>
</dbReference>
<dbReference type="RefSeq" id="WP_044615979.1">
    <property type="nucleotide sequence ID" value="NZ_CP007142.1"/>
</dbReference>
<accession>A0A0C5V0I1</accession>
<evidence type="ECO:0000313" key="4">
    <source>
        <dbReference type="EMBL" id="AJQ93075.1"/>
    </source>
</evidence>
<comment type="similarity">
    <text evidence="3">Belongs to the radical SAM superfamily. 7-carboxy-7-deazaguanine synthase family.</text>
</comment>
<dbReference type="PANTHER" id="PTHR42836">
    <property type="entry name" value="7-CARBOXY-7-DEAZAGUANINE SYNTHASE"/>
    <property type="match status" value="1"/>
</dbReference>
<dbReference type="UniPathway" id="UPA00391"/>
<keyword evidence="3" id="KW-0408">Iron</keyword>
<feature type="binding site" evidence="3">
    <location>
        <position position="31"/>
    </location>
    <ligand>
        <name>[4Fe-4S] cluster</name>
        <dbReference type="ChEBI" id="CHEBI:49883"/>
        <note>4Fe-4S-S-AdoMet</note>
    </ligand>
</feature>
<organism evidence="4 5">
    <name type="scientific">Gynuella sunshinyii YC6258</name>
    <dbReference type="NCBI Taxonomy" id="1445510"/>
    <lineage>
        <taxon>Bacteria</taxon>
        <taxon>Pseudomonadati</taxon>
        <taxon>Pseudomonadota</taxon>
        <taxon>Gammaproteobacteria</taxon>
        <taxon>Oceanospirillales</taxon>
        <taxon>Saccharospirillaceae</taxon>
        <taxon>Gynuella</taxon>
    </lineage>
</organism>
<feature type="binding site" evidence="3">
    <location>
        <position position="72"/>
    </location>
    <ligand>
        <name>[4Fe-4S] cluster</name>
        <dbReference type="ChEBI" id="CHEBI:49883"/>
        <note>4Fe-4S-S-AdoMet</note>
    </ligand>
</feature>
<evidence type="ECO:0000256" key="2">
    <source>
        <dbReference type="ARBA" id="ARBA00023239"/>
    </source>
</evidence>
<reference evidence="4 5" key="1">
    <citation type="submission" date="2014-01" db="EMBL/GenBank/DDBJ databases">
        <title>Full genme sequencing of cellulolytic bacterium Gynuella sunshinyii YC6258T gen. nov., sp. nov.</title>
        <authorList>
            <person name="Khan H."/>
            <person name="Chung E.J."/>
            <person name="Chung Y.R."/>
        </authorList>
    </citation>
    <scope>NUCLEOTIDE SEQUENCE [LARGE SCALE GENOMIC DNA]</scope>
    <source>
        <strain evidence="4 5">YC6258</strain>
    </source>
</reference>
<gene>
    <name evidence="3" type="primary">queE</name>
    <name evidence="4" type="ORF">YC6258_01025</name>
</gene>
<evidence type="ECO:0000256" key="3">
    <source>
        <dbReference type="HAMAP-Rule" id="MF_00917"/>
    </source>
</evidence>
<feature type="binding site" evidence="3">
    <location>
        <position position="27"/>
    </location>
    <ligand>
        <name>substrate</name>
    </ligand>
</feature>